<feature type="transmembrane region" description="Helical" evidence="1">
    <location>
        <begin position="12"/>
        <end position="32"/>
    </location>
</feature>
<keyword evidence="1" id="KW-0472">Membrane</keyword>
<sequence>MDFRKIMKKRVLSLSVYQLIILVALIAMLFFFSDSSLLKRIKYENEIRDLKTQIEYYRKQTETDKAKLNELQSSLENLEKYARENYLMKKENEEIFVIE</sequence>
<evidence type="ECO:0008006" key="3">
    <source>
        <dbReference type="Google" id="ProtNLM"/>
    </source>
</evidence>
<dbReference type="Pfam" id="PF04977">
    <property type="entry name" value="DivIC"/>
    <property type="match status" value="1"/>
</dbReference>
<name>A0A644WSH3_9ZZZZ</name>
<dbReference type="EMBL" id="VSSQ01001110">
    <property type="protein sequence ID" value="MPM05203.1"/>
    <property type="molecule type" value="Genomic_DNA"/>
</dbReference>
<evidence type="ECO:0000256" key="1">
    <source>
        <dbReference type="SAM" id="Phobius"/>
    </source>
</evidence>
<dbReference type="InterPro" id="IPR007060">
    <property type="entry name" value="FtsL/DivIC"/>
</dbReference>
<keyword evidence="1" id="KW-1133">Transmembrane helix</keyword>
<accession>A0A644WSH3</accession>
<comment type="caution">
    <text evidence="2">The sequence shown here is derived from an EMBL/GenBank/DDBJ whole genome shotgun (WGS) entry which is preliminary data.</text>
</comment>
<gene>
    <name evidence="2" type="ORF">SDC9_51491</name>
</gene>
<evidence type="ECO:0000313" key="2">
    <source>
        <dbReference type="EMBL" id="MPM05203.1"/>
    </source>
</evidence>
<protein>
    <recommendedName>
        <fullName evidence="3">Cell division protein FtsL</fullName>
    </recommendedName>
</protein>
<proteinExistence type="predicted"/>
<dbReference type="AlphaFoldDB" id="A0A644WSH3"/>
<reference evidence="2" key="1">
    <citation type="submission" date="2019-08" db="EMBL/GenBank/DDBJ databases">
        <authorList>
            <person name="Kucharzyk K."/>
            <person name="Murdoch R.W."/>
            <person name="Higgins S."/>
            <person name="Loffler F."/>
        </authorList>
    </citation>
    <scope>NUCLEOTIDE SEQUENCE</scope>
</reference>
<keyword evidence="1" id="KW-0812">Transmembrane</keyword>
<organism evidence="2">
    <name type="scientific">bioreactor metagenome</name>
    <dbReference type="NCBI Taxonomy" id="1076179"/>
    <lineage>
        <taxon>unclassified sequences</taxon>
        <taxon>metagenomes</taxon>
        <taxon>ecological metagenomes</taxon>
    </lineage>
</organism>